<evidence type="ECO:0000313" key="3">
    <source>
        <dbReference type="EMBL" id="GAA5142559.1"/>
    </source>
</evidence>
<dbReference type="Pfam" id="PF13561">
    <property type="entry name" value="adh_short_C2"/>
    <property type="match status" value="1"/>
</dbReference>
<proteinExistence type="inferred from homology"/>
<dbReference type="PANTHER" id="PTHR24321:SF8">
    <property type="entry name" value="ESTRADIOL 17-BETA-DEHYDROGENASE 8-RELATED"/>
    <property type="match status" value="1"/>
</dbReference>
<evidence type="ECO:0000313" key="4">
    <source>
        <dbReference type="Proteomes" id="UP001500804"/>
    </source>
</evidence>
<name>A0ABP9P9M5_9PSEU</name>
<accession>A0ABP9P9M5</accession>
<dbReference type="RefSeq" id="WP_345613408.1">
    <property type="nucleotide sequence ID" value="NZ_BAABJO010000061.1"/>
</dbReference>
<dbReference type="InterPro" id="IPR002347">
    <property type="entry name" value="SDR_fam"/>
</dbReference>
<sequence>MRGLTRTAAIELGRDGIRVNLINPGVVNTPLITELFRPGAARVSDYDSPEPFATKRLADPQDMANLLLFLASDDAAFVTGSEHIADGGLLLGPALAAGQTQHHS</sequence>
<dbReference type="PRINTS" id="PR00081">
    <property type="entry name" value="GDHRDH"/>
</dbReference>
<dbReference type="EMBL" id="BAABJO010000061">
    <property type="protein sequence ID" value="GAA5142559.1"/>
    <property type="molecule type" value="Genomic_DNA"/>
</dbReference>
<keyword evidence="2" id="KW-0560">Oxidoreductase</keyword>
<dbReference type="Proteomes" id="UP001500804">
    <property type="component" value="Unassembled WGS sequence"/>
</dbReference>
<reference evidence="4" key="1">
    <citation type="journal article" date="2019" name="Int. J. Syst. Evol. Microbiol.">
        <title>The Global Catalogue of Microorganisms (GCM) 10K type strain sequencing project: providing services to taxonomists for standard genome sequencing and annotation.</title>
        <authorList>
            <consortium name="The Broad Institute Genomics Platform"/>
            <consortium name="The Broad Institute Genome Sequencing Center for Infectious Disease"/>
            <person name="Wu L."/>
            <person name="Ma J."/>
        </authorList>
    </citation>
    <scope>NUCLEOTIDE SEQUENCE [LARGE SCALE GENOMIC DNA]</scope>
    <source>
        <strain evidence="4">JCM 18302</strain>
    </source>
</reference>
<comment type="caution">
    <text evidence="3">The sequence shown here is derived from an EMBL/GenBank/DDBJ whole genome shotgun (WGS) entry which is preliminary data.</text>
</comment>
<dbReference type="SUPFAM" id="SSF51735">
    <property type="entry name" value="NAD(P)-binding Rossmann-fold domains"/>
    <property type="match status" value="1"/>
</dbReference>
<evidence type="ECO:0000256" key="1">
    <source>
        <dbReference type="ARBA" id="ARBA00006484"/>
    </source>
</evidence>
<organism evidence="3 4">
    <name type="scientific">Pseudonocardia adelaidensis</name>
    <dbReference type="NCBI Taxonomy" id="648754"/>
    <lineage>
        <taxon>Bacteria</taxon>
        <taxon>Bacillati</taxon>
        <taxon>Actinomycetota</taxon>
        <taxon>Actinomycetes</taxon>
        <taxon>Pseudonocardiales</taxon>
        <taxon>Pseudonocardiaceae</taxon>
        <taxon>Pseudonocardia</taxon>
    </lineage>
</organism>
<evidence type="ECO:0000256" key="2">
    <source>
        <dbReference type="ARBA" id="ARBA00023002"/>
    </source>
</evidence>
<gene>
    <name evidence="3" type="ORF">GCM10023320_82970</name>
</gene>
<dbReference type="Gene3D" id="3.40.50.720">
    <property type="entry name" value="NAD(P)-binding Rossmann-like Domain"/>
    <property type="match status" value="1"/>
</dbReference>
<comment type="similarity">
    <text evidence="1">Belongs to the short-chain dehydrogenases/reductases (SDR) family.</text>
</comment>
<keyword evidence="4" id="KW-1185">Reference proteome</keyword>
<evidence type="ECO:0008006" key="5">
    <source>
        <dbReference type="Google" id="ProtNLM"/>
    </source>
</evidence>
<dbReference type="PANTHER" id="PTHR24321">
    <property type="entry name" value="DEHYDROGENASES, SHORT CHAIN"/>
    <property type="match status" value="1"/>
</dbReference>
<protein>
    <recommendedName>
        <fullName evidence="5">Enoyl-ACP reductase-like protein</fullName>
    </recommendedName>
</protein>
<dbReference type="InterPro" id="IPR036291">
    <property type="entry name" value="NAD(P)-bd_dom_sf"/>
</dbReference>
<dbReference type="CDD" id="cd05233">
    <property type="entry name" value="SDR_c"/>
    <property type="match status" value="1"/>
</dbReference>